<protein>
    <submittedName>
        <fullName evidence="1">Uncharacterized protein</fullName>
    </submittedName>
</protein>
<proteinExistence type="predicted"/>
<evidence type="ECO:0000313" key="2">
    <source>
        <dbReference type="Proteomes" id="UP000635387"/>
    </source>
</evidence>
<sequence>MTTTNGLAILPWAELHPYLSVAVLRCRPQVDPGHCYDSVWRQLHTDASSRARKRVRIVAAAESAVDDPAPSTHDATLTSTGMDQLAAFVRESTSPPAWAGEGLEFFNTTYDLNLVVRRGGLIAVKPDNGCADRFQKWIDRNGASTVERIKPLILEYTFLQGEAKGLWLQGASGRTTRRPDAKTSVGMRLQDTLDDFDDGAYSLSSARCELPRAPGLTALTGRIGSTLSTSQLWLKPMETFELFLQAIGEIFDLIEAAEAAPEAVTEAFPQLAREVSDLSEVHGAYDVSVADLEQLPSTVAEGEEVQAAAEILQNAVLRVVDGSTGARFKLDVGLNGSASGTLGIRPEPTSHGFQLNAGFSGEPAVPATTRRILDAITSSDLLSVYYESGHVYSGGRISKRKSRVAPFRNWRFEDFHDTKVSREKPFDLLSSTEIHRCINVEGDDSLFRWAARRWNDGWLICDDGSGEIADFLHIGPDGTLRLIHIKGAESHAPGRRVSTSAYEVVAAQASKNLLFLDKELLIDRLAASAAGKASWIDGKPATGREEFIECLRILGESDKREVIIVQPHLTETVYLQLRVSEEQKDLSAELLRFRRLELLLNLAYSSVVKAGAELLVFASK</sequence>
<gene>
    <name evidence="1" type="ORF">GCM10017790_59590</name>
</gene>
<comment type="caution">
    <text evidence="1">The sequence shown here is derived from an EMBL/GenBank/DDBJ whole genome shotgun (WGS) entry which is preliminary data.</text>
</comment>
<organism evidence="1 2">
    <name type="scientific">Amycolatopsis oliviviridis</name>
    <dbReference type="NCBI Taxonomy" id="1471590"/>
    <lineage>
        <taxon>Bacteria</taxon>
        <taxon>Bacillati</taxon>
        <taxon>Actinomycetota</taxon>
        <taxon>Actinomycetes</taxon>
        <taxon>Pseudonocardiales</taxon>
        <taxon>Pseudonocardiaceae</taxon>
        <taxon>Amycolatopsis</taxon>
    </lineage>
</organism>
<reference evidence="2" key="1">
    <citation type="journal article" date="2019" name="Int. J. Syst. Evol. Microbiol.">
        <title>The Global Catalogue of Microorganisms (GCM) 10K type strain sequencing project: providing services to taxonomists for standard genome sequencing and annotation.</title>
        <authorList>
            <consortium name="The Broad Institute Genomics Platform"/>
            <consortium name="The Broad Institute Genome Sequencing Center for Infectious Disease"/>
            <person name="Wu L."/>
            <person name="Ma J."/>
        </authorList>
    </citation>
    <scope>NUCLEOTIDE SEQUENCE [LARGE SCALE GENOMIC DNA]</scope>
    <source>
        <strain evidence="2">CGMCC 4.7683</strain>
    </source>
</reference>
<evidence type="ECO:0000313" key="1">
    <source>
        <dbReference type="EMBL" id="GHH28559.1"/>
    </source>
</evidence>
<name>A0ABQ3LX94_9PSEU</name>
<dbReference type="Proteomes" id="UP000635387">
    <property type="component" value="Unassembled WGS sequence"/>
</dbReference>
<accession>A0ABQ3LX94</accession>
<dbReference type="EMBL" id="BNAY01000007">
    <property type="protein sequence ID" value="GHH28559.1"/>
    <property type="molecule type" value="Genomic_DNA"/>
</dbReference>
<keyword evidence="2" id="KW-1185">Reference proteome</keyword>